<dbReference type="PANTHER" id="PTHR43806:SF11">
    <property type="entry name" value="CEREVISIN-RELATED"/>
    <property type="match status" value="1"/>
</dbReference>
<keyword evidence="9" id="KW-1133">Transmembrane helix</keyword>
<dbReference type="Gene3D" id="2.60.40.4070">
    <property type="match status" value="1"/>
</dbReference>
<dbReference type="Pfam" id="PF00082">
    <property type="entry name" value="Peptidase_S8"/>
    <property type="match status" value="1"/>
</dbReference>
<dbReference type="InterPro" id="IPR034084">
    <property type="entry name" value="Thermitase-like_dom"/>
</dbReference>
<evidence type="ECO:0000256" key="5">
    <source>
        <dbReference type="ARBA" id="ARBA00022801"/>
    </source>
</evidence>
<dbReference type="EMBL" id="MEUI01000005">
    <property type="protein sequence ID" value="OGC35247.1"/>
    <property type="molecule type" value="Genomic_DNA"/>
</dbReference>
<dbReference type="PRINTS" id="PR00723">
    <property type="entry name" value="SUBTILISIN"/>
</dbReference>
<feature type="domain" description="Peptidase S8/S53" evidence="10">
    <location>
        <begin position="188"/>
        <end position="425"/>
    </location>
</feature>
<keyword evidence="9" id="KW-0472">Membrane</keyword>
<keyword evidence="3" id="KW-0964">Secreted</keyword>
<gene>
    <name evidence="11" type="ORF">A2462_08400</name>
</gene>
<dbReference type="SUPFAM" id="SSF52743">
    <property type="entry name" value="Subtilisin-like"/>
    <property type="match status" value="1"/>
</dbReference>
<feature type="transmembrane region" description="Helical" evidence="9">
    <location>
        <begin position="24"/>
        <end position="46"/>
    </location>
</feature>
<reference evidence="11 12" key="1">
    <citation type="journal article" date="2016" name="Nat. Commun.">
        <title>Thousands of microbial genomes shed light on interconnected biogeochemical processes in an aquifer system.</title>
        <authorList>
            <person name="Anantharaman K."/>
            <person name="Brown C.T."/>
            <person name="Hug L.A."/>
            <person name="Sharon I."/>
            <person name="Castelle C.J."/>
            <person name="Probst A.J."/>
            <person name="Thomas B.C."/>
            <person name="Singh A."/>
            <person name="Wilkins M.J."/>
            <person name="Karaoz U."/>
            <person name="Brodie E.L."/>
            <person name="Williams K.H."/>
            <person name="Hubbard S.S."/>
            <person name="Banfield J.F."/>
        </authorList>
    </citation>
    <scope>NUCLEOTIDE SEQUENCE [LARGE SCALE GENOMIC DNA]</scope>
</reference>
<feature type="active site" description="Charge relay system" evidence="7">
    <location>
        <position position="230"/>
    </location>
</feature>
<protein>
    <recommendedName>
        <fullName evidence="10">Peptidase S8/S53 domain-containing protein</fullName>
    </recommendedName>
</protein>
<evidence type="ECO:0000256" key="6">
    <source>
        <dbReference type="ARBA" id="ARBA00022825"/>
    </source>
</evidence>
<evidence type="ECO:0000256" key="3">
    <source>
        <dbReference type="ARBA" id="ARBA00022525"/>
    </source>
</evidence>
<evidence type="ECO:0000256" key="7">
    <source>
        <dbReference type="PROSITE-ProRule" id="PRU01240"/>
    </source>
</evidence>
<evidence type="ECO:0000259" key="10">
    <source>
        <dbReference type="Pfam" id="PF00082"/>
    </source>
</evidence>
<evidence type="ECO:0000256" key="1">
    <source>
        <dbReference type="ARBA" id="ARBA00004613"/>
    </source>
</evidence>
<dbReference type="NCBIfam" id="TIGR04183">
    <property type="entry name" value="Por_Secre_tail"/>
    <property type="match status" value="1"/>
</dbReference>
<evidence type="ECO:0000256" key="4">
    <source>
        <dbReference type="ARBA" id="ARBA00022670"/>
    </source>
</evidence>
<dbReference type="PROSITE" id="PS51892">
    <property type="entry name" value="SUBTILASE"/>
    <property type="match status" value="1"/>
</dbReference>
<dbReference type="GO" id="GO:0006508">
    <property type="term" value="P:proteolysis"/>
    <property type="evidence" value="ECO:0007669"/>
    <property type="project" value="UniProtKB-KW"/>
</dbReference>
<sequence length="759" mass="79948">MEDQRSKIKDQNGLQAPISKSKAIWNLGFGIWSLLGILIFGFWVSLSSLSLADYAPGQILVQFKPEQIVLPQGATAFSVDKAQFLSNSVQALSYKTGVYKIKQLYSKALENRPDWTHLKDYYVIYFPEDKNVETVAAEYQNNPDVVSASPDEIAQAYATIPNDTYYSSQYGLTNISAPSGWDQTTGSSSVVIAVLDSGIDSNHEDLAAKIDSHGWDFVNNDDDPEDDFGHGTKVSGVLGAVTNNGKGVAGVDWQAKILPLKVLDSSGTGTNTNIKAAIAYASSRNVDVMNMSFGFNSSPSGLQSTCSDAYNNGAVLVAAAGNDNVTSLRYPAGYDTVLAIASVDSSDIKSSFSNYGSWISVCAPGSSIMTTTMDGSYYLGNNGTSFAAPFVAGLAALMKAQYPAMTVADITNAVTTSADNIDAQNPTYLGDLGSGRINVSKALAAITAAIASPESNSYIKGSVEIYGTAAGQTFSSYEVLALQAGSVVASIGSSTTAATANLLATWDTTAVTDGNYTVAVNVYSTVAGVSDEASIAIVIDNTPPQALIATPTSGATVTGDVTISGTATDFNFDKYYLEYGQGASPTIFTKIRLRPLPAYGEESYSTVEAGVLGTWETAGLSGQYTLKLTAYDQTGATSLETILLNLQNSSEPAKAAETQTGLPMAYALPNPFVRSSASTVTFNYSLQGNFNTSIYLFDLTGTLIWQQNYIAGENGAKAGSNDPSWNGIDLFGTSVPNGVYIFQVISGNKVIAKGKLIAL</sequence>
<keyword evidence="5 7" id="KW-0378">Hydrolase</keyword>
<dbReference type="InterPro" id="IPR023828">
    <property type="entry name" value="Peptidase_S8_Ser-AS"/>
</dbReference>
<dbReference type="PANTHER" id="PTHR43806">
    <property type="entry name" value="PEPTIDASE S8"/>
    <property type="match status" value="1"/>
</dbReference>
<dbReference type="PROSITE" id="PS00138">
    <property type="entry name" value="SUBTILASE_SER"/>
    <property type="match status" value="1"/>
</dbReference>
<evidence type="ECO:0000313" key="11">
    <source>
        <dbReference type="EMBL" id="OGC35247.1"/>
    </source>
</evidence>
<dbReference type="InterPro" id="IPR022398">
    <property type="entry name" value="Peptidase_S8_His-AS"/>
</dbReference>
<dbReference type="Proteomes" id="UP000177309">
    <property type="component" value="Unassembled WGS sequence"/>
</dbReference>
<dbReference type="InterPro" id="IPR023827">
    <property type="entry name" value="Peptidase_S8_Asp-AS"/>
</dbReference>
<dbReference type="GO" id="GO:0005576">
    <property type="term" value="C:extracellular region"/>
    <property type="evidence" value="ECO:0007669"/>
    <property type="project" value="UniProtKB-SubCell"/>
</dbReference>
<keyword evidence="6 7" id="KW-0720">Serine protease</keyword>
<dbReference type="InterPro" id="IPR050131">
    <property type="entry name" value="Peptidase_S8_subtilisin-like"/>
</dbReference>
<keyword evidence="9" id="KW-0812">Transmembrane</keyword>
<evidence type="ECO:0000256" key="9">
    <source>
        <dbReference type="SAM" id="Phobius"/>
    </source>
</evidence>
<dbReference type="Gene3D" id="2.60.40.10">
    <property type="entry name" value="Immunoglobulins"/>
    <property type="match status" value="1"/>
</dbReference>
<dbReference type="InterPro" id="IPR036852">
    <property type="entry name" value="Peptidase_S8/S53_dom_sf"/>
</dbReference>
<comment type="subcellular location">
    <subcellularLocation>
        <location evidence="1">Secreted</location>
    </subcellularLocation>
</comment>
<dbReference type="PROSITE" id="PS00136">
    <property type="entry name" value="SUBTILASE_ASP"/>
    <property type="match status" value="1"/>
</dbReference>
<dbReference type="PROSITE" id="PS00137">
    <property type="entry name" value="SUBTILASE_HIS"/>
    <property type="match status" value="1"/>
</dbReference>
<evidence type="ECO:0000313" key="12">
    <source>
        <dbReference type="Proteomes" id="UP000177309"/>
    </source>
</evidence>
<comment type="similarity">
    <text evidence="2 7 8">Belongs to the peptidase S8 family.</text>
</comment>
<dbReference type="InterPro" id="IPR013783">
    <property type="entry name" value="Ig-like_fold"/>
</dbReference>
<dbReference type="InterPro" id="IPR026444">
    <property type="entry name" value="Secre_tail"/>
</dbReference>
<proteinExistence type="inferred from homology"/>
<feature type="active site" description="Charge relay system" evidence="7">
    <location>
        <position position="196"/>
    </location>
</feature>
<dbReference type="InterPro" id="IPR000209">
    <property type="entry name" value="Peptidase_S8/S53_dom"/>
</dbReference>
<organism evidence="11 12">
    <name type="scientific">candidate division WOR-1 bacterium RIFOXYC2_FULL_41_25</name>
    <dbReference type="NCBI Taxonomy" id="1802586"/>
    <lineage>
        <taxon>Bacteria</taxon>
        <taxon>Bacillati</taxon>
        <taxon>Saganbacteria</taxon>
    </lineage>
</organism>
<dbReference type="InterPro" id="IPR015500">
    <property type="entry name" value="Peptidase_S8_subtilisin-rel"/>
</dbReference>
<accession>A0A1F4TRI2</accession>
<feature type="active site" description="Charge relay system" evidence="7">
    <location>
        <position position="385"/>
    </location>
</feature>
<dbReference type="Gene3D" id="3.40.50.200">
    <property type="entry name" value="Peptidase S8/S53 domain"/>
    <property type="match status" value="1"/>
</dbReference>
<dbReference type="CDD" id="cd07484">
    <property type="entry name" value="Peptidases_S8_Thermitase_like"/>
    <property type="match status" value="1"/>
</dbReference>
<keyword evidence="4 7" id="KW-0645">Protease</keyword>
<evidence type="ECO:0000256" key="8">
    <source>
        <dbReference type="RuleBase" id="RU003355"/>
    </source>
</evidence>
<comment type="caution">
    <text evidence="11">The sequence shown here is derived from an EMBL/GenBank/DDBJ whole genome shotgun (WGS) entry which is preliminary data.</text>
</comment>
<evidence type="ECO:0000256" key="2">
    <source>
        <dbReference type="ARBA" id="ARBA00011073"/>
    </source>
</evidence>
<dbReference type="GO" id="GO:0004252">
    <property type="term" value="F:serine-type endopeptidase activity"/>
    <property type="evidence" value="ECO:0007669"/>
    <property type="project" value="UniProtKB-UniRule"/>
</dbReference>
<dbReference type="AlphaFoldDB" id="A0A1F4TRI2"/>
<name>A0A1F4TRI2_UNCSA</name>